<dbReference type="Pfam" id="PF00646">
    <property type="entry name" value="F-box"/>
    <property type="match status" value="1"/>
</dbReference>
<dbReference type="PROSITE" id="PS50181">
    <property type="entry name" value="FBOX"/>
    <property type="match status" value="1"/>
</dbReference>
<sequence>MDDEGKTCIDRISELPDFILHHVLSYLSTKQAAQLSVVSKRWPYVWETFPILDFHERYFGKDLCVINPKQNWIPKDGRRKIFDQRVKFMNYIDKKLHRFREKNLRVNKFFLSMTLVSNKLAPRVDTWMELLADMRIQELNVIIHAGHERRHDLSKILFTMESLTLLILQSCVLLNSRLDRNAVKLSSLVEMHLIRVSIDEDTIQDLIFCCHSMKVFFLMNCVGFENLEICDHDKLEKMVFYSQSGFKDISIKVPTLKELIIHTGGEETMVHEIIVSSACQNLKHLSLSGIPIDPKWLQSVLTSFPLLEHLVLQNCVLQEFMKLASQVLKEMHLLNCTKLMEADFDTPNLHTFEYCGKTMPRLYSNSVSDHRTAELEVRLEDMNRLWFMRLKDFLKDNKFQDLTFSLTSISGEAISFNAEDYMGIQFAPIELNNMKLVHLVSYSLKSINFAALLDGLFWNLRPRILSIQLESYSSKKFIKGLLKSLVADDERKCCCSENLECWRHSLKDIKLINNVKGLKSNTVFNAMTLNNFTNFVDDWKIEAKRIARSTIFVKDETLSFQLTW</sequence>
<dbReference type="Proteomes" id="UP000596660">
    <property type="component" value="Unplaced"/>
</dbReference>
<dbReference type="Pfam" id="PF23622">
    <property type="entry name" value="LRR_At1g61320_AtMIF1"/>
    <property type="match status" value="1"/>
</dbReference>
<dbReference type="EnsemblPlants" id="AUR62023316-RA">
    <property type="protein sequence ID" value="AUR62023316-RA:cds"/>
    <property type="gene ID" value="AUR62023316"/>
</dbReference>
<evidence type="ECO:0000259" key="1">
    <source>
        <dbReference type="PROSITE" id="PS50181"/>
    </source>
</evidence>
<evidence type="ECO:0000313" key="2">
    <source>
        <dbReference type="EnsemblPlants" id="AUR62023316-RA:cds"/>
    </source>
</evidence>
<organism evidence="2 3">
    <name type="scientific">Chenopodium quinoa</name>
    <name type="common">Quinoa</name>
    <dbReference type="NCBI Taxonomy" id="63459"/>
    <lineage>
        <taxon>Eukaryota</taxon>
        <taxon>Viridiplantae</taxon>
        <taxon>Streptophyta</taxon>
        <taxon>Embryophyta</taxon>
        <taxon>Tracheophyta</taxon>
        <taxon>Spermatophyta</taxon>
        <taxon>Magnoliopsida</taxon>
        <taxon>eudicotyledons</taxon>
        <taxon>Gunneridae</taxon>
        <taxon>Pentapetalae</taxon>
        <taxon>Caryophyllales</taxon>
        <taxon>Chenopodiaceae</taxon>
        <taxon>Chenopodioideae</taxon>
        <taxon>Atripliceae</taxon>
        <taxon>Chenopodium</taxon>
    </lineage>
</organism>
<dbReference type="InterPro" id="IPR053772">
    <property type="entry name" value="At1g61320/At1g61330-like"/>
</dbReference>
<dbReference type="Gene3D" id="1.20.1280.50">
    <property type="match status" value="1"/>
</dbReference>
<gene>
    <name evidence="2" type="primary">LOC110720410</name>
</gene>
<proteinExistence type="predicted"/>
<dbReference type="CDD" id="cd22160">
    <property type="entry name" value="F-box_AtFBL13-like"/>
    <property type="match status" value="1"/>
</dbReference>
<dbReference type="InterPro" id="IPR055411">
    <property type="entry name" value="LRR_FXL15/At3g58940/PEG3-like"/>
</dbReference>
<feature type="domain" description="F-box" evidence="1">
    <location>
        <begin position="9"/>
        <end position="42"/>
    </location>
</feature>
<dbReference type="RefSeq" id="XP_021755132.1">
    <property type="nucleotide sequence ID" value="XM_021899440.1"/>
</dbReference>
<reference evidence="2" key="2">
    <citation type="submission" date="2021-03" db="UniProtKB">
        <authorList>
            <consortium name="EnsemblPlants"/>
        </authorList>
    </citation>
    <scope>IDENTIFICATION</scope>
</reference>
<dbReference type="Gene3D" id="3.80.10.10">
    <property type="entry name" value="Ribonuclease Inhibitor"/>
    <property type="match status" value="1"/>
</dbReference>
<name>A0A803M4E3_CHEQI</name>
<keyword evidence="3" id="KW-1185">Reference proteome</keyword>
<dbReference type="Gramene" id="AUR62023316-RA">
    <property type="protein sequence ID" value="AUR62023316-RA:cds"/>
    <property type="gene ID" value="AUR62023316"/>
</dbReference>
<dbReference type="SUPFAM" id="SSF81383">
    <property type="entry name" value="F-box domain"/>
    <property type="match status" value="1"/>
</dbReference>
<dbReference type="InterPro" id="IPR032675">
    <property type="entry name" value="LRR_dom_sf"/>
</dbReference>
<dbReference type="SUPFAM" id="SSF52047">
    <property type="entry name" value="RNI-like"/>
    <property type="match status" value="1"/>
</dbReference>
<dbReference type="OMA" id="IHIAVEY"/>
<reference evidence="2" key="1">
    <citation type="journal article" date="2017" name="Nature">
        <title>The genome of Chenopodium quinoa.</title>
        <authorList>
            <person name="Jarvis D.E."/>
            <person name="Ho Y.S."/>
            <person name="Lightfoot D.J."/>
            <person name="Schmoeckel S.M."/>
            <person name="Li B."/>
            <person name="Borm T.J.A."/>
            <person name="Ohyanagi H."/>
            <person name="Mineta K."/>
            <person name="Michell C.T."/>
            <person name="Saber N."/>
            <person name="Kharbatia N.M."/>
            <person name="Rupper R.R."/>
            <person name="Sharp A.R."/>
            <person name="Dally N."/>
            <person name="Boughton B.A."/>
            <person name="Woo Y.H."/>
            <person name="Gao G."/>
            <person name="Schijlen E.G.W.M."/>
            <person name="Guo X."/>
            <person name="Momin A.A."/>
            <person name="Negrao S."/>
            <person name="Al-Babili S."/>
            <person name="Gehring C."/>
            <person name="Roessner U."/>
            <person name="Jung C."/>
            <person name="Murphy K."/>
            <person name="Arold S.T."/>
            <person name="Gojobori T."/>
            <person name="van der Linden C.G."/>
            <person name="van Loo E.N."/>
            <person name="Jellen E.N."/>
            <person name="Maughan P.J."/>
            <person name="Tester M."/>
        </authorList>
    </citation>
    <scope>NUCLEOTIDE SEQUENCE [LARGE SCALE GENOMIC DNA]</scope>
    <source>
        <strain evidence="2">cv. PI 614886</strain>
    </source>
</reference>
<dbReference type="AlphaFoldDB" id="A0A803M4E3"/>
<dbReference type="PANTHER" id="PTHR34145">
    <property type="entry name" value="OS02G0105600 PROTEIN"/>
    <property type="match status" value="1"/>
</dbReference>
<dbReference type="InterPro" id="IPR036047">
    <property type="entry name" value="F-box-like_dom_sf"/>
</dbReference>
<dbReference type="InterPro" id="IPR001810">
    <property type="entry name" value="F-box_dom"/>
</dbReference>
<dbReference type="InterPro" id="IPR053781">
    <property type="entry name" value="F-box_AtFBL13-like"/>
</dbReference>
<evidence type="ECO:0000313" key="3">
    <source>
        <dbReference type="Proteomes" id="UP000596660"/>
    </source>
</evidence>
<dbReference type="InterPro" id="IPR055357">
    <property type="entry name" value="LRR_At1g61320_AtMIF1"/>
</dbReference>
<protein>
    <recommendedName>
        <fullName evidence="1">F-box domain-containing protein</fullName>
    </recommendedName>
</protein>
<accession>A0A803M4E3</accession>
<dbReference type="GeneID" id="110720410"/>
<dbReference type="PANTHER" id="PTHR34145:SF28">
    <property type="entry name" value="F-BOX DOMAIN-CONTAINING PROTEIN"/>
    <property type="match status" value="1"/>
</dbReference>
<dbReference type="Pfam" id="PF24758">
    <property type="entry name" value="LRR_At5g56370"/>
    <property type="match status" value="1"/>
</dbReference>